<dbReference type="OrthoDB" id="9760627at2"/>
<dbReference type="GO" id="GO:0010498">
    <property type="term" value="P:proteasomal protein catabolic process"/>
    <property type="evidence" value="ECO:0007669"/>
    <property type="project" value="InterPro"/>
</dbReference>
<dbReference type="HOGENOM" id="CLU_040524_0_1_11"/>
<gene>
    <name evidence="2" type="ORF">AH67_03540</name>
</gene>
<feature type="region of interest" description="Disordered" evidence="1">
    <location>
        <begin position="1"/>
        <end position="24"/>
    </location>
</feature>
<keyword evidence="2" id="KW-0436">Ligase</keyword>
<keyword evidence="3" id="KW-1185">Reference proteome</keyword>
<evidence type="ECO:0000313" key="2">
    <source>
        <dbReference type="EMBL" id="AIZ16112.1"/>
    </source>
</evidence>
<dbReference type="AlphaFoldDB" id="A0A0A7I759"/>
<proteinExistence type="predicted"/>
<sequence>MPQLHDSRSRHSTSTQPSATAGGCDRIFGLETEYGLSVGGTDRTLDISQVAMTMFQPVVQRARSTNTYLDNGSRLYLDVGSHPEYATAEARTPFDAMLADAAGESIMRTMALETQARLRAQAGERATIHLFKNNADSAGHSYGCHENYLVRRYVDLRAIQTQLLPFLITRQIYTGAGRFDGDHWTYTQRARFVDETVSSATTRSRPMINTRDEPHADPESFRRLHVIIGDSNRSQWATMVKCATTHLVLGSMEHAARTGVPSGLERLEMADPVQANLEVNEHGPDAMIDLADGTRMSALEMQRLAWRVIERFAHSHAHELDASLQGDPVWTPHSVLDAWRWVLDRLEAHDIDALAQVVDWACKRRFFARLEERGPVGPMRIAQLDLDYHDVANGTLYEAMVRHGLMRVYADPQQVARAVHTPPERTRAVLRGRFVQRAQQAGVRHVCDWTQVQVLEPEKRTVQLLDPFDSEGTPEYYDLMASLA</sequence>
<accession>A0A0A7I759</accession>
<dbReference type="GO" id="GO:0005524">
    <property type="term" value="F:ATP binding"/>
    <property type="evidence" value="ECO:0007669"/>
    <property type="project" value="TreeGrafter"/>
</dbReference>
<dbReference type="Proteomes" id="UP000030636">
    <property type="component" value="Chromosome"/>
</dbReference>
<dbReference type="STRING" id="1447715.AH67_03540"/>
<dbReference type="GO" id="GO:0070490">
    <property type="term" value="P:protein pupylation"/>
    <property type="evidence" value="ECO:0007669"/>
    <property type="project" value="TreeGrafter"/>
</dbReference>
<dbReference type="InterPro" id="IPR004347">
    <property type="entry name" value="Pup_ligase/deamidase"/>
</dbReference>
<dbReference type="RefSeq" id="WP_039171621.1">
    <property type="nucleotide sequence ID" value="NZ_CP007457.1"/>
</dbReference>
<dbReference type="PANTHER" id="PTHR42307">
    <property type="entry name" value="PUP DEAMIDASE/DEPUPYLASE"/>
    <property type="match status" value="1"/>
</dbReference>
<evidence type="ECO:0000256" key="1">
    <source>
        <dbReference type="SAM" id="MobiDB-lite"/>
    </source>
</evidence>
<dbReference type="GO" id="GO:0016874">
    <property type="term" value="F:ligase activity"/>
    <property type="evidence" value="ECO:0007669"/>
    <property type="project" value="UniProtKB-KW"/>
</dbReference>
<dbReference type="PANTHER" id="PTHR42307:SF3">
    <property type="entry name" value="PUP--PROTEIN LIGASE"/>
    <property type="match status" value="1"/>
</dbReference>
<dbReference type="Pfam" id="PF03136">
    <property type="entry name" value="Pup_ligase"/>
    <property type="match status" value="1"/>
</dbReference>
<protein>
    <submittedName>
        <fullName evidence="2">Pup--protein ligase</fullName>
    </submittedName>
</protein>
<evidence type="ECO:0000313" key="3">
    <source>
        <dbReference type="Proteomes" id="UP000030636"/>
    </source>
</evidence>
<reference evidence="2 3" key="1">
    <citation type="journal article" date="2015" name="Genome Announc.">
        <title>Bifidobacterium pseudolongum Strain PV8-2, Isolated from a Stool Sample of an Anemic Kenyan Infant.</title>
        <authorList>
            <person name="Vazquez-Gutierrez P."/>
            <person name="Lacroix C."/>
            <person name="Chassard C."/>
            <person name="Klumpp J."/>
            <person name="Stevens M.J."/>
            <person name="Jans C."/>
        </authorList>
    </citation>
    <scope>NUCLEOTIDE SEQUENCE [LARGE SCALE GENOMIC DNA]</scope>
    <source>
        <strain evidence="2 3">PV8-2</strain>
    </source>
</reference>
<dbReference type="KEGG" id="bpsp:AH67_03540"/>
<dbReference type="GO" id="GO:0019941">
    <property type="term" value="P:modification-dependent protein catabolic process"/>
    <property type="evidence" value="ECO:0007669"/>
    <property type="project" value="InterPro"/>
</dbReference>
<organism evidence="2 3">
    <name type="scientific">Bifidobacterium pseudolongum PV8-2</name>
    <dbReference type="NCBI Taxonomy" id="1447715"/>
    <lineage>
        <taxon>Bacteria</taxon>
        <taxon>Bacillati</taxon>
        <taxon>Actinomycetota</taxon>
        <taxon>Actinomycetes</taxon>
        <taxon>Bifidobacteriales</taxon>
        <taxon>Bifidobacteriaceae</taxon>
        <taxon>Bifidobacterium</taxon>
    </lineage>
</organism>
<dbReference type="EMBL" id="CP007457">
    <property type="protein sequence ID" value="AIZ16112.1"/>
    <property type="molecule type" value="Genomic_DNA"/>
</dbReference>
<name>A0A0A7I759_9BIFI</name>